<sequence>MECQSRRRTTVCAAQGQCWHATHDVVRLCLLTKGHAGMPHLTLFDRLCCPRLMMACHAQHRQNMYAT</sequence>
<reference evidence="1" key="1">
    <citation type="submission" date="2019-05" db="EMBL/GenBank/DDBJ databases">
        <title>The de novo reference genome and transcriptome assemblies of the wild tomato species Solanum chilense.</title>
        <authorList>
            <person name="Stam R."/>
            <person name="Nosenko T."/>
            <person name="Hoerger A.C."/>
            <person name="Stephan W."/>
            <person name="Seidel M.A."/>
            <person name="Kuhn J.M.M."/>
            <person name="Haberer G."/>
            <person name="Tellier A."/>
        </authorList>
    </citation>
    <scope>NUCLEOTIDE SEQUENCE</scope>
    <source>
        <tissue evidence="1">Mature leaves</tissue>
    </source>
</reference>
<comment type="caution">
    <text evidence="1">The sequence shown here is derived from an EMBL/GenBank/DDBJ whole genome shotgun (WGS) entry which is preliminary data.</text>
</comment>
<organism evidence="1">
    <name type="scientific">Solanum chilense</name>
    <name type="common">Tomato</name>
    <name type="synonym">Lycopersicon chilense</name>
    <dbReference type="NCBI Taxonomy" id="4083"/>
    <lineage>
        <taxon>Eukaryota</taxon>
        <taxon>Viridiplantae</taxon>
        <taxon>Streptophyta</taxon>
        <taxon>Embryophyta</taxon>
        <taxon>Tracheophyta</taxon>
        <taxon>Spermatophyta</taxon>
        <taxon>Magnoliopsida</taxon>
        <taxon>eudicotyledons</taxon>
        <taxon>Gunneridae</taxon>
        <taxon>Pentapetalae</taxon>
        <taxon>asterids</taxon>
        <taxon>lamiids</taxon>
        <taxon>Solanales</taxon>
        <taxon>Solanaceae</taxon>
        <taxon>Solanoideae</taxon>
        <taxon>Solaneae</taxon>
        <taxon>Solanum</taxon>
        <taxon>Solanum subgen. Lycopersicon</taxon>
    </lineage>
</organism>
<gene>
    <name evidence="1" type="ORF">EJD97_024314</name>
</gene>
<dbReference type="EMBL" id="RXGB01008387">
    <property type="protein sequence ID" value="TMW84816.1"/>
    <property type="molecule type" value="Genomic_DNA"/>
</dbReference>
<protein>
    <submittedName>
        <fullName evidence="1">Uncharacterized protein</fullName>
    </submittedName>
</protein>
<accession>A0A6N2AQZ1</accession>
<proteinExistence type="predicted"/>
<evidence type="ECO:0000313" key="1">
    <source>
        <dbReference type="EMBL" id="TMW84816.1"/>
    </source>
</evidence>
<dbReference type="AlphaFoldDB" id="A0A6N2AQZ1"/>
<name>A0A6N2AQZ1_SOLCI</name>